<accession>A0A928Z6A7</accession>
<name>A0A928Z6A7_9CYAN</name>
<evidence type="ECO:0000313" key="2">
    <source>
        <dbReference type="Proteomes" id="UP000621799"/>
    </source>
</evidence>
<sequence>MGGNPWHYFTPYRADINSALQALREQEFRAGRYGFIYSSNRWVPNLLTGNVAETFAFLEDSIEQPKPADRCGLFVRLKSI</sequence>
<dbReference type="RefSeq" id="WP_264320435.1">
    <property type="nucleotide sequence ID" value="NZ_JADEXN010000062.1"/>
</dbReference>
<evidence type="ECO:0000313" key="1">
    <source>
        <dbReference type="EMBL" id="MBE9040177.1"/>
    </source>
</evidence>
<dbReference type="Proteomes" id="UP000621799">
    <property type="component" value="Unassembled WGS sequence"/>
</dbReference>
<comment type="caution">
    <text evidence="1">The sequence shown here is derived from an EMBL/GenBank/DDBJ whole genome shotgun (WGS) entry which is preliminary data.</text>
</comment>
<reference evidence="1" key="1">
    <citation type="submission" date="2020-10" db="EMBL/GenBank/DDBJ databases">
        <authorList>
            <person name="Castelo-Branco R."/>
            <person name="Eusebio N."/>
            <person name="Adriana R."/>
            <person name="Vieira A."/>
            <person name="Brugerolle De Fraissinette N."/>
            <person name="Rezende De Castro R."/>
            <person name="Schneider M.P."/>
            <person name="Vasconcelos V."/>
            <person name="Leao P.N."/>
        </authorList>
    </citation>
    <scope>NUCLEOTIDE SEQUENCE</scope>
    <source>
        <strain evidence="1">LEGE 11467</strain>
    </source>
</reference>
<keyword evidence="2" id="KW-1185">Reference proteome</keyword>
<protein>
    <submittedName>
        <fullName evidence="1">Uncharacterized protein</fullName>
    </submittedName>
</protein>
<proteinExistence type="predicted"/>
<dbReference type="EMBL" id="JADEXN010000062">
    <property type="protein sequence ID" value="MBE9040177.1"/>
    <property type="molecule type" value="Genomic_DNA"/>
</dbReference>
<gene>
    <name evidence="1" type="ORF">IQ235_05145</name>
</gene>
<dbReference type="AlphaFoldDB" id="A0A928Z6A7"/>
<organism evidence="1 2">
    <name type="scientific">Zarconia navalis LEGE 11467</name>
    <dbReference type="NCBI Taxonomy" id="1828826"/>
    <lineage>
        <taxon>Bacteria</taxon>
        <taxon>Bacillati</taxon>
        <taxon>Cyanobacteriota</taxon>
        <taxon>Cyanophyceae</taxon>
        <taxon>Oscillatoriophycideae</taxon>
        <taxon>Oscillatoriales</taxon>
        <taxon>Oscillatoriales incertae sedis</taxon>
        <taxon>Zarconia</taxon>
        <taxon>Zarconia navalis</taxon>
    </lineage>
</organism>